<dbReference type="OrthoDB" id="9758307at2"/>
<dbReference type="Proteomes" id="UP000448867">
    <property type="component" value="Unassembled WGS sequence"/>
</dbReference>
<dbReference type="Gene3D" id="1.20.1330.10">
    <property type="entry name" value="f41 fragment of flagellin, N-terminal domain"/>
    <property type="match status" value="1"/>
</dbReference>
<proteinExistence type="inferred from homology"/>
<dbReference type="PANTHER" id="PTHR42792:SF1">
    <property type="entry name" value="FLAGELLAR HOOK-ASSOCIATED PROTEIN 3"/>
    <property type="match status" value="1"/>
</dbReference>
<evidence type="ECO:0000259" key="4">
    <source>
        <dbReference type="Pfam" id="PF00669"/>
    </source>
</evidence>
<evidence type="ECO:0000256" key="3">
    <source>
        <dbReference type="ARBA" id="ARBA00023143"/>
    </source>
</evidence>
<keyword evidence="6" id="KW-0282">Flagellum</keyword>
<dbReference type="Pfam" id="PF00669">
    <property type="entry name" value="Flagellin_N"/>
    <property type="match status" value="1"/>
</dbReference>
<name>A0A7X2LZQ1_9BACI</name>
<dbReference type="InterPro" id="IPR046358">
    <property type="entry name" value="Flagellin_C"/>
</dbReference>
<evidence type="ECO:0000313" key="6">
    <source>
        <dbReference type="EMBL" id="MRX72187.1"/>
    </source>
</evidence>
<dbReference type="AlphaFoldDB" id="A0A7X2LZQ1"/>
<keyword evidence="7" id="KW-1185">Reference proteome</keyword>
<protein>
    <submittedName>
        <fullName evidence="6">Flagellar hook-associated protein FlgL</fullName>
    </submittedName>
</protein>
<dbReference type="EMBL" id="WKKI01000012">
    <property type="protein sequence ID" value="MRX72187.1"/>
    <property type="molecule type" value="Genomic_DNA"/>
</dbReference>
<sequence length="295" mass="32644">MRVTQGMLAGNSLRHLSNNYSKMDKYMDQLATNKKITRPSDDPVVAMKGMFYRTNLSEVEQYKRNLSEVYQWMENSESGIEHSTQVLHRVRELVVQAQNGTNSPEDLNSIKVEITQLKEDLANVANTKVAGRYIYNGNDTSKPPVTLGNPIGVSMDTGDFTVEVSKGVQLKANVNPINAFGGIVDGKSLFATLESLETALGSGSLGDSSYLDLLDQHFSNMSAERSDLGARHNRLDLISDRVNSQEIIATRILSDNEDADVERVITNLKTQESVLRASLSASARIIQPTLMDFLR</sequence>
<dbReference type="GO" id="GO:0009424">
    <property type="term" value="C:bacterial-type flagellum hook"/>
    <property type="evidence" value="ECO:0007669"/>
    <property type="project" value="InterPro"/>
</dbReference>
<dbReference type="InterPro" id="IPR013384">
    <property type="entry name" value="Flagell_FlgL"/>
</dbReference>
<dbReference type="GO" id="GO:0005198">
    <property type="term" value="F:structural molecule activity"/>
    <property type="evidence" value="ECO:0007669"/>
    <property type="project" value="InterPro"/>
</dbReference>
<dbReference type="GO" id="GO:0071973">
    <property type="term" value="P:bacterial-type flagellum-dependent cell motility"/>
    <property type="evidence" value="ECO:0007669"/>
    <property type="project" value="InterPro"/>
</dbReference>
<reference evidence="6 7" key="1">
    <citation type="submission" date="2019-11" db="EMBL/GenBank/DDBJ databases">
        <title>Bacillus lacus genome.</title>
        <authorList>
            <person name="Allen C.J."/>
            <person name="Newman J.D."/>
        </authorList>
    </citation>
    <scope>NUCLEOTIDE SEQUENCE [LARGE SCALE GENOMIC DNA]</scope>
    <source>
        <strain evidence="6 7">KCTC 33946</strain>
    </source>
</reference>
<dbReference type="PANTHER" id="PTHR42792">
    <property type="entry name" value="FLAGELLIN"/>
    <property type="match status" value="1"/>
</dbReference>
<feature type="domain" description="Flagellin C-terminal" evidence="5">
    <location>
        <begin position="211"/>
        <end position="290"/>
    </location>
</feature>
<evidence type="ECO:0000256" key="2">
    <source>
        <dbReference type="ARBA" id="ARBA00005709"/>
    </source>
</evidence>
<keyword evidence="6" id="KW-0966">Cell projection</keyword>
<dbReference type="Pfam" id="PF00700">
    <property type="entry name" value="Flagellin_C"/>
    <property type="match status" value="1"/>
</dbReference>
<keyword evidence="6" id="KW-0969">Cilium</keyword>
<comment type="subcellular location">
    <subcellularLocation>
        <location evidence="1">Bacterial flagellum</location>
    </subcellularLocation>
</comment>
<dbReference type="RefSeq" id="WP_154307326.1">
    <property type="nucleotide sequence ID" value="NZ_WKKI01000012.1"/>
</dbReference>
<organism evidence="6 7">
    <name type="scientific">Metabacillus lacus</name>
    <dbReference type="NCBI Taxonomy" id="1983721"/>
    <lineage>
        <taxon>Bacteria</taxon>
        <taxon>Bacillati</taxon>
        <taxon>Bacillota</taxon>
        <taxon>Bacilli</taxon>
        <taxon>Bacillales</taxon>
        <taxon>Bacillaceae</taxon>
        <taxon>Metabacillus</taxon>
    </lineage>
</organism>
<keyword evidence="3" id="KW-0975">Bacterial flagellum</keyword>
<comment type="caution">
    <text evidence="6">The sequence shown here is derived from an EMBL/GenBank/DDBJ whole genome shotgun (WGS) entry which is preliminary data.</text>
</comment>
<evidence type="ECO:0000313" key="7">
    <source>
        <dbReference type="Proteomes" id="UP000448867"/>
    </source>
</evidence>
<dbReference type="InterPro" id="IPR001029">
    <property type="entry name" value="Flagellin_N"/>
</dbReference>
<accession>A0A7X2LZQ1</accession>
<gene>
    <name evidence="6" type="primary">flgL</name>
    <name evidence="6" type="ORF">GJU40_08485</name>
</gene>
<evidence type="ECO:0000259" key="5">
    <source>
        <dbReference type="Pfam" id="PF00700"/>
    </source>
</evidence>
<dbReference type="InterPro" id="IPR001492">
    <property type="entry name" value="Flagellin"/>
</dbReference>
<dbReference type="NCBIfam" id="TIGR02550">
    <property type="entry name" value="flagell_flgL"/>
    <property type="match status" value="1"/>
</dbReference>
<dbReference type="SUPFAM" id="SSF64518">
    <property type="entry name" value="Phase 1 flagellin"/>
    <property type="match status" value="1"/>
</dbReference>
<comment type="similarity">
    <text evidence="2">Belongs to the bacterial flagellin family.</text>
</comment>
<evidence type="ECO:0000256" key="1">
    <source>
        <dbReference type="ARBA" id="ARBA00004365"/>
    </source>
</evidence>
<feature type="domain" description="Flagellin N-terminal" evidence="4">
    <location>
        <begin position="7"/>
        <end position="139"/>
    </location>
</feature>